<protein>
    <recommendedName>
        <fullName evidence="2">Protein kinase domain-containing protein</fullName>
    </recommendedName>
</protein>
<dbReference type="PANTHER" id="PTHR44167:SF24">
    <property type="entry name" value="SERINE_THREONINE-PROTEIN KINASE CHK2"/>
    <property type="match status" value="1"/>
</dbReference>
<dbReference type="RefSeq" id="WP_139698874.1">
    <property type="nucleotide sequence ID" value="NZ_CP074074.1"/>
</dbReference>
<gene>
    <name evidence="3" type="ORF">FGF67_16580</name>
</gene>
<keyword evidence="1" id="KW-0175">Coiled coil</keyword>
<dbReference type="InterPro" id="IPR008271">
    <property type="entry name" value="Ser/Thr_kinase_AS"/>
</dbReference>
<keyword evidence="4" id="KW-1185">Reference proteome</keyword>
<dbReference type="OrthoDB" id="9813021at2"/>
<dbReference type="PROSITE" id="PS50011">
    <property type="entry name" value="PROTEIN_KINASE_DOM"/>
    <property type="match status" value="1"/>
</dbReference>
<name>A0A5C4SCG5_9FLAO</name>
<evidence type="ECO:0000259" key="2">
    <source>
        <dbReference type="PROSITE" id="PS50011"/>
    </source>
</evidence>
<dbReference type="Proteomes" id="UP000308713">
    <property type="component" value="Unassembled WGS sequence"/>
</dbReference>
<sequence length="411" mass="47423">MKWEDKYRINSSNLGGGQGDCFIVIEIETGKQYFLKKLKKNSTERRLRFFRETTLFKSLNISGIPKIIDTNVNNFETNEELFYCAEFIKGKSLDKIAKPVEFKRAVNIFKQLLNILTEIHDKEIVHRDIKPENILIDDIGKLFLVDFGISVNLNDEQNITSIGQELGNRFIRLPEFSAGSTSKRDSRSDLTLACGIALYLFSGKYPRVLLNENGQFAHQTDEAIKTISKIKMPFIWNTIFDKAFQIDMAKRWSSAKEIIDLLNQMENIENTDKNQIEEQLKLHAKKIQSNNLDDLKNNLITINENIKREVQTILSSKAKGFRTENMGWVYNLGDIENKNQIRAYPIGKKEHVIINIRTAFLGEQVIGFTEINNNEIEVCRIRIGDKIEKTEMEQLKNKLSLNLLPELGKLL</sequence>
<dbReference type="GO" id="GO:0005524">
    <property type="term" value="F:ATP binding"/>
    <property type="evidence" value="ECO:0007669"/>
    <property type="project" value="InterPro"/>
</dbReference>
<dbReference type="Pfam" id="PF00069">
    <property type="entry name" value="Pkinase"/>
    <property type="match status" value="1"/>
</dbReference>
<dbReference type="PROSITE" id="PS00108">
    <property type="entry name" value="PROTEIN_KINASE_ST"/>
    <property type="match status" value="1"/>
</dbReference>
<dbReference type="SMART" id="SM00220">
    <property type="entry name" value="S_TKc"/>
    <property type="match status" value="1"/>
</dbReference>
<feature type="domain" description="Protein kinase" evidence="2">
    <location>
        <begin position="7"/>
        <end position="286"/>
    </location>
</feature>
<dbReference type="SUPFAM" id="SSF56112">
    <property type="entry name" value="Protein kinase-like (PK-like)"/>
    <property type="match status" value="1"/>
</dbReference>
<evidence type="ECO:0000256" key="1">
    <source>
        <dbReference type="SAM" id="Coils"/>
    </source>
</evidence>
<dbReference type="InterPro" id="IPR011009">
    <property type="entry name" value="Kinase-like_dom_sf"/>
</dbReference>
<evidence type="ECO:0000313" key="3">
    <source>
        <dbReference type="EMBL" id="TNJ41007.1"/>
    </source>
</evidence>
<dbReference type="PANTHER" id="PTHR44167">
    <property type="entry name" value="OVARIAN-SPECIFIC SERINE/THREONINE-PROTEIN KINASE LOK-RELATED"/>
    <property type="match status" value="1"/>
</dbReference>
<dbReference type="Gene3D" id="1.10.510.10">
    <property type="entry name" value="Transferase(Phosphotransferase) domain 1"/>
    <property type="match status" value="1"/>
</dbReference>
<organism evidence="3 4">
    <name type="scientific">Allotamlana fucoidanivorans</name>
    <dbReference type="NCBI Taxonomy" id="2583814"/>
    <lineage>
        <taxon>Bacteria</taxon>
        <taxon>Pseudomonadati</taxon>
        <taxon>Bacteroidota</taxon>
        <taxon>Flavobacteriia</taxon>
        <taxon>Flavobacteriales</taxon>
        <taxon>Flavobacteriaceae</taxon>
        <taxon>Allotamlana</taxon>
    </lineage>
</organism>
<dbReference type="InterPro" id="IPR000719">
    <property type="entry name" value="Prot_kinase_dom"/>
</dbReference>
<accession>A0A5C4SCG5</accession>
<comment type="caution">
    <text evidence="3">The sequence shown here is derived from an EMBL/GenBank/DDBJ whole genome shotgun (WGS) entry which is preliminary data.</text>
</comment>
<dbReference type="AlphaFoldDB" id="A0A5C4SCG5"/>
<proteinExistence type="predicted"/>
<feature type="coiled-coil region" evidence="1">
    <location>
        <begin position="285"/>
        <end position="312"/>
    </location>
</feature>
<dbReference type="GO" id="GO:0004672">
    <property type="term" value="F:protein kinase activity"/>
    <property type="evidence" value="ECO:0007669"/>
    <property type="project" value="InterPro"/>
</dbReference>
<dbReference type="EMBL" id="VDCS01000031">
    <property type="protein sequence ID" value="TNJ41007.1"/>
    <property type="molecule type" value="Genomic_DNA"/>
</dbReference>
<reference evidence="3 4" key="1">
    <citation type="submission" date="2019-05" db="EMBL/GenBank/DDBJ databases">
        <title>Tamlana fucoidanivorans sp. nov., isolated from the surface of algae collected from Fujian province in China.</title>
        <authorList>
            <person name="Li J."/>
        </authorList>
    </citation>
    <scope>NUCLEOTIDE SEQUENCE [LARGE SCALE GENOMIC DNA]</scope>
    <source>
        <strain evidence="3 4">CW2-9</strain>
    </source>
</reference>
<evidence type="ECO:0000313" key="4">
    <source>
        <dbReference type="Proteomes" id="UP000308713"/>
    </source>
</evidence>